<sequence>MSDRQEKTQLHRYLQRGREAMLWKAEGLSEYDVRRPLTPTGTNLLGLVKHLAGVEAGYFGEVFGRPFPEPLPWMAEDAEPNADLWAAPEESREEIVGLYRRVWAHADATIEELPLDAEGRVSWWSAAQNPVTLQRILVHVLAETHRHAGHADIVRELVDGAAGMLPGRENLPDGLDWAGYRERVEQAARTAGGLS</sequence>
<dbReference type="InterPro" id="IPR034660">
    <property type="entry name" value="DinB/YfiT-like"/>
</dbReference>
<organism evidence="1 2">
    <name type="scientific">Streptacidiphilus monticola</name>
    <dbReference type="NCBI Taxonomy" id="2161674"/>
    <lineage>
        <taxon>Bacteria</taxon>
        <taxon>Bacillati</taxon>
        <taxon>Actinomycetota</taxon>
        <taxon>Actinomycetes</taxon>
        <taxon>Kitasatosporales</taxon>
        <taxon>Streptomycetaceae</taxon>
        <taxon>Streptacidiphilus</taxon>
    </lineage>
</organism>
<dbReference type="SUPFAM" id="SSF109854">
    <property type="entry name" value="DinB/YfiT-like putative metalloenzymes"/>
    <property type="match status" value="1"/>
</dbReference>
<evidence type="ECO:0000313" key="1">
    <source>
        <dbReference type="EMBL" id="MFC5911111.1"/>
    </source>
</evidence>
<name>A0ABW1GBC1_9ACTN</name>
<accession>A0ABW1GBC1</accession>
<gene>
    <name evidence="1" type="ORF">ACFP3V_28380</name>
</gene>
<dbReference type="EMBL" id="JBHSQJ010000147">
    <property type="protein sequence ID" value="MFC5911111.1"/>
    <property type="molecule type" value="Genomic_DNA"/>
</dbReference>
<dbReference type="Gene3D" id="1.20.120.450">
    <property type="entry name" value="dinb family like domain"/>
    <property type="match status" value="1"/>
</dbReference>
<comment type="caution">
    <text evidence="1">The sequence shown here is derived from an EMBL/GenBank/DDBJ whole genome shotgun (WGS) entry which is preliminary data.</text>
</comment>
<reference evidence="2" key="1">
    <citation type="journal article" date="2019" name="Int. J. Syst. Evol. Microbiol.">
        <title>The Global Catalogue of Microorganisms (GCM) 10K type strain sequencing project: providing services to taxonomists for standard genome sequencing and annotation.</title>
        <authorList>
            <consortium name="The Broad Institute Genomics Platform"/>
            <consortium name="The Broad Institute Genome Sequencing Center for Infectious Disease"/>
            <person name="Wu L."/>
            <person name="Ma J."/>
        </authorList>
    </citation>
    <scope>NUCLEOTIDE SEQUENCE [LARGE SCALE GENOMIC DNA]</scope>
    <source>
        <strain evidence="2">JCM 4816</strain>
    </source>
</reference>
<keyword evidence="2" id="KW-1185">Reference proteome</keyword>
<dbReference type="RefSeq" id="WP_380589490.1">
    <property type="nucleotide sequence ID" value="NZ_JBHSQJ010000147.1"/>
</dbReference>
<dbReference type="Proteomes" id="UP001596174">
    <property type="component" value="Unassembled WGS sequence"/>
</dbReference>
<protein>
    <submittedName>
        <fullName evidence="1">DinB family protein</fullName>
    </submittedName>
</protein>
<dbReference type="Pfam" id="PF04978">
    <property type="entry name" value="MST"/>
    <property type="match status" value="1"/>
</dbReference>
<dbReference type="InterPro" id="IPR007061">
    <property type="entry name" value="MST-like"/>
</dbReference>
<proteinExistence type="predicted"/>
<evidence type="ECO:0000313" key="2">
    <source>
        <dbReference type="Proteomes" id="UP001596174"/>
    </source>
</evidence>